<keyword evidence="4" id="KW-1185">Reference proteome</keyword>
<reference evidence="3 4" key="1">
    <citation type="submission" date="2024-10" db="EMBL/GenBank/DDBJ databases">
        <title>Updated reference genomes for cyclostephanoid diatoms.</title>
        <authorList>
            <person name="Roberts W.R."/>
            <person name="Alverson A.J."/>
        </authorList>
    </citation>
    <scope>NUCLEOTIDE SEQUENCE [LARGE SCALE GENOMIC DNA]</scope>
    <source>
        <strain evidence="3 4">AJA276-08</strain>
    </source>
</reference>
<evidence type="ECO:0000313" key="4">
    <source>
        <dbReference type="Proteomes" id="UP001530315"/>
    </source>
</evidence>
<evidence type="ECO:0000259" key="2">
    <source>
        <dbReference type="PROSITE" id="PS50235"/>
    </source>
</evidence>
<dbReference type="InterPro" id="IPR028889">
    <property type="entry name" value="USP"/>
</dbReference>
<organism evidence="3 4">
    <name type="scientific">Stephanodiscus triporus</name>
    <dbReference type="NCBI Taxonomy" id="2934178"/>
    <lineage>
        <taxon>Eukaryota</taxon>
        <taxon>Sar</taxon>
        <taxon>Stramenopiles</taxon>
        <taxon>Ochrophyta</taxon>
        <taxon>Bacillariophyta</taxon>
        <taxon>Coscinodiscophyceae</taxon>
        <taxon>Thalassiosirophycidae</taxon>
        <taxon>Stephanodiscales</taxon>
        <taxon>Stephanodiscaceae</taxon>
        <taxon>Stephanodiscus</taxon>
    </lineage>
</organism>
<dbReference type="PROSITE" id="PS50235">
    <property type="entry name" value="USP_3"/>
    <property type="match status" value="1"/>
</dbReference>
<dbReference type="InterPro" id="IPR038765">
    <property type="entry name" value="Papain-like_cys_pep_sf"/>
</dbReference>
<dbReference type="AlphaFoldDB" id="A0ABD3P140"/>
<proteinExistence type="predicted"/>
<gene>
    <name evidence="3" type="ORF">ACHAW5_010280</name>
</gene>
<sequence>MMGAMMGAIKGATGGFGGGGGGRMGGRKSSGGSGKSGGGGFGKSAGGFGKSSGGGFGGGGIDREGACVHGAKMGREEEGYAFPDAPRAPPLLKIDHISGRGLDHFSEDDPDGTLALPPYEYREDQINHGLTNCGEICYSNAIFQGLASCIHASQFLQSQPKDDHSRFPLYHAFASVMSSMASGQESVVDPTPFVNLFRECRNINYAQEDAQEDAHEYLLGLKECLLNKLKQKEDGSSGTDYDESLYMNMKAFWDLLST</sequence>
<dbReference type="Gene3D" id="3.90.70.10">
    <property type="entry name" value="Cysteine proteinases"/>
    <property type="match status" value="1"/>
</dbReference>
<dbReference type="SUPFAM" id="SSF54001">
    <property type="entry name" value="Cysteine proteinases"/>
    <property type="match status" value="1"/>
</dbReference>
<evidence type="ECO:0000256" key="1">
    <source>
        <dbReference type="SAM" id="MobiDB-lite"/>
    </source>
</evidence>
<protein>
    <recommendedName>
        <fullName evidence="2">USP domain-containing protein</fullName>
    </recommendedName>
</protein>
<accession>A0ABD3P140</accession>
<dbReference type="Proteomes" id="UP001530315">
    <property type="component" value="Unassembled WGS sequence"/>
</dbReference>
<comment type="caution">
    <text evidence="3">The sequence shown here is derived from an EMBL/GenBank/DDBJ whole genome shotgun (WGS) entry which is preliminary data.</text>
</comment>
<dbReference type="Pfam" id="PF00443">
    <property type="entry name" value="UCH"/>
    <property type="match status" value="1"/>
</dbReference>
<dbReference type="EMBL" id="JALLAZ020001126">
    <property type="protein sequence ID" value="KAL3780195.1"/>
    <property type="molecule type" value="Genomic_DNA"/>
</dbReference>
<name>A0ABD3P140_9STRA</name>
<dbReference type="PANTHER" id="PTHR24006">
    <property type="entry name" value="UBIQUITIN CARBOXYL-TERMINAL HYDROLASE"/>
    <property type="match status" value="1"/>
</dbReference>
<evidence type="ECO:0000313" key="3">
    <source>
        <dbReference type="EMBL" id="KAL3780195.1"/>
    </source>
</evidence>
<feature type="domain" description="USP" evidence="2">
    <location>
        <begin position="128"/>
        <end position="258"/>
    </location>
</feature>
<dbReference type="InterPro" id="IPR050164">
    <property type="entry name" value="Peptidase_C19"/>
</dbReference>
<dbReference type="InterPro" id="IPR001394">
    <property type="entry name" value="Peptidase_C19_UCH"/>
</dbReference>
<feature type="region of interest" description="Disordered" evidence="1">
    <location>
        <begin position="15"/>
        <end position="44"/>
    </location>
</feature>